<evidence type="ECO:0000256" key="1">
    <source>
        <dbReference type="ARBA" id="ARBA00004953"/>
    </source>
</evidence>
<dbReference type="InterPro" id="IPR014777">
    <property type="entry name" value="4pyrrole_Mease_sub1"/>
</dbReference>
<dbReference type="NCBIfam" id="NF004790">
    <property type="entry name" value="PRK06136.1"/>
    <property type="match status" value="1"/>
</dbReference>
<dbReference type="EMBL" id="JAAIKR010000002">
    <property type="protein sequence ID" value="MBR9727182.1"/>
    <property type="molecule type" value="Genomic_DNA"/>
</dbReference>
<keyword evidence="3 9" id="KW-0489">Methyltransferase</keyword>
<organism evidence="9 10">
    <name type="scientific">Shewanella intestini</name>
    <dbReference type="NCBI Taxonomy" id="2017544"/>
    <lineage>
        <taxon>Bacteria</taxon>
        <taxon>Pseudomonadati</taxon>
        <taxon>Pseudomonadota</taxon>
        <taxon>Gammaproteobacteria</taxon>
        <taxon>Alteromonadales</taxon>
        <taxon>Shewanellaceae</taxon>
        <taxon>Shewanella</taxon>
    </lineage>
</organism>
<dbReference type="InterPro" id="IPR035996">
    <property type="entry name" value="4pyrrol_Methylase_sf"/>
</dbReference>
<dbReference type="GO" id="GO:0004851">
    <property type="term" value="F:uroporphyrin-III C-methyltransferase activity"/>
    <property type="evidence" value="ECO:0007669"/>
    <property type="project" value="UniProtKB-EC"/>
</dbReference>
<keyword evidence="10" id="KW-1185">Reference proteome</keyword>
<comment type="caution">
    <text evidence="9">The sequence shown here is derived from an EMBL/GenBank/DDBJ whole genome shotgun (WGS) entry which is preliminary data.</text>
</comment>
<feature type="domain" description="Tetrapyrrole methylase" evidence="8">
    <location>
        <begin position="22"/>
        <end position="235"/>
    </location>
</feature>
<dbReference type="NCBIfam" id="TIGR01469">
    <property type="entry name" value="cobA_cysG_Cterm"/>
    <property type="match status" value="1"/>
</dbReference>
<dbReference type="PANTHER" id="PTHR45790:SF3">
    <property type="entry name" value="S-ADENOSYL-L-METHIONINE-DEPENDENT UROPORPHYRINOGEN III METHYLTRANSFERASE, CHLOROPLASTIC"/>
    <property type="match status" value="1"/>
</dbReference>
<dbReference type="Pfam" id="PF00590">
    <property type="entry name" value="TP_methylase"/>
    <property type="match status" value="1"/>
</dbReference>
<evidence type="ECO:0000256" key="2">
    <source>
        <dbReference type="ARBA" id="ARBA00012162"/>
    </source>
</evidence>
<keyword evidence="4 9" id="KW-0808">Transferase</keyword>
<dbReference type="CDD" id="cd11642">
    <property type="entry name" value="SUMT"/>
    <property type="match status" value="1"/>
</dbReference>
<dbReference type="Gene3D" id="3.30.950.10">
    <property type="entry name" value="Methyltransferase, Cobalt-precorrin-4 Transmethylase, Domain 2"/>
    <property type="match status" value="1"/>
</dbReference>
<comment type="pathway">
    <text evidence="7">Porphyrin-containing compound metabolism; siroheme biosynthesis; precorrin-2 from uroporphyrinogen III: step 1/1.</text>
</comment>
<reference evidence="9 10" key="1">
    <citation type="submission" date="2020-02" db="EMBL/GenBank/DDBJ databases">
        <title>Shewanella WXL01 sp. nov., a marine bacterium isolated from green algae in Luhuitou Fringing Reef (Northern South China Sea).</title>
        <authorList>
            <person name="Wang X."/>
        </authorList>
    </citation>
    <scope>NUCLEOTIDE SEQUENCE [LARGE SCALE GENOMIC DNA]</scope>
    <source>
        <strain evidence="9 10">MCCC 1A01895</strain>
    </source>
</reference>
<name>A0ABS5HZK3_9GAMM</name>
<evidence type="ECO:0000256" key="3">
    <source>
        <dbReference type="ARBA" id="ARBA00022603"/>
    </source>
</evidence>
<dbReference type="InterPro" id="IPR006366">
    <property type="entry name" value="CobA/CysG_C"/>
</dbReference>
<accession>A0ABS5HZK3</accession>
<evidence type="ECO:0000256" key="5">
    <source>
        <dbReference type="ARBA" id="ARBA00022691"/>
    </source>
</evidence>
<dbReference type="InterPro" id="IPR014776">
    <property type="entry name" value="4pyrrole_Mease_sub2"/>
</dbReference>
<evidence type="ECO:0000313" key="9">
    <source>
        <dbReference type="EMBL" id="MBR9727182.1"/>
    </source>
</evidence>
<evidence type="ECO:0000256" key="6">
    <source>
        <dbReference type="ARBA" id="ARBA00023244"/>
    </source>
</evidence>
<dbReference type="PANTHER" id="PTHR45790">
    <property type="entry name" value="SIROHEME SYNTHASE-RELATED"/>
    <property type="match status" value="1"/>
</dbReference>
<protein>
    <recommendedName>
        <fullName evidence="2">uroporphyrinogen-III C-methyltransferase</fullName>
        <ecNumber evidence="2">2.1.1.107</ecNumber>
    </recommendedName>
</protein>
<proteinExistence type="predicted"/>
<sequence length="282" mass="29900">MSHILNFAKNNTINTGLMAGEVAIVGAGCGELELMTIKAANTVSQATALVYDSLVSHDILTLVSAECERHFVGKRCGQPSAKQDDINALLLALALKGKKVVRLKGGDPHIFGRGAEESLYLAQHGVKSHFVAGVTAALGCASSSHIPLTYRGVARSVTLITGTKQSAQHYDKSARQWLALLQAESTLVFYMGKEQAPSISAGLLAAGCAPQLGVAFVTNGGRRNQIIRYTTVAEMPQQAKNIISSGPTLMIIGEVVQVGHELQTLIEDIDNKSQEAGYAKCE</sequence>
<dbReference type="Gene3D" id="3.40.1010.10">
    <property type="entry name" value="Cobalt-precorrin-4 Transmethylase, Domain 1"/>
    <property type="match status" value="1"/>
</dbReference>
<dbReference type="InterPro" id="IPR050161">
    <property type="entry name" value="Siro_Cobalamin_biosynth"/>
</dbReference>
<evidence type="ECO:0000259" key="8">
    <source>
        <dbReference type="Pfam" id="PF00590"/>
    </source>
</evidence>
<dbReference type="InterPro" id="IPR000878">
    <property type="entry name" value="4pyrrol_Mease"/>
</dbReference>
<dbReference type="GO" id="GO:0032259">
    <property type="term" value="P:methylation"/>
    <property type="evidence" value="ECO:0007669"/>
    <property type="project" value="UniProtKB-KW"/>
</dbReference>
<evidence type="ECO:0000313" key="10">
    <source>
        <dbReference type="Proteomes" id="UP000811844"/>
    </source>
</evidence>
<dbReference type="EC" id="2.1.1.107" evidence="2"/>
<gene>
    <name evidence="9" type="primary">cobA</name>
    <name evidence="9" type="ORF">G3R48_04120</name>
</gene>
<evidence type="ECO:0000256" key="7">
    <source>
        <dbReference type="ARBA" id="ARBA00025705"/>
    </source>
</evidence>
<keyword evidence="6" id="KW-0627">Porphyrin biosynthesis</keyword>
<evidence type="ECO:0000256" key="4">
    <source>
        <dbReference type="ARBA" id="ARBA00022679"/>
    </source>
</evidence>
<dbReference type="Proteomes" id="UP000811844">
    <property type="component" value="Unassembled WGS sequence"/>
</dbReference>
<comment type="pathway">
    <text evidence="1">Cofactor biosynthesis; adenosylcobalamin biosynthesis.</text>
</comment>
<dbReference type="SUPFAM" id="SSF53790">
    <property type="entry name" value="Tetrapyrrole methylase"/>
    <property type="match status" value="1"/>
</dbReference>
<keyword evidence="5" id="KW-0949">S-adenosyl-L-methionine</keyword>